<comment type="similarity">
    <text evidence="1">Belongs to the HipA Ser/Thr kinase family.</text>
</comment>
<dbReference type="Pfam" id="PF13657">
    <property type="entry name" value="Couple_hipA"/>
    <property type="match status" value="1"/>
</dbReference>
<feature type="domain" description="HipA N-terminal subdomain 1" evidence="5">
    <location>
        <begin position="46"/>
        <end position="126"/>
    </location>
</feature>
<protein>
    <submittedName>
        <fullName evidence="6">Type II toxin-antitoxin system HipA family toxin</fullName>
    </submittedName>
</protein>
<evidence type="ECO:0000256" key="3">
    <source>
        <dbReference type="ARBA" id="ARBA00022777"/>
    </source>
</evidence>
<reference evidence="6" key="1">
    <citation type="submission" date="2022-10" db="EMBL/GenBank/DDBJ databases">
        <title>Description of microaerobic benzene degrading bacteria.</title>
        <authorList>
            <person name="Bedics A."/>
            <person name="Tancsics A."/>
            <person name="Banerjee S."/>
        </authorList>
    </citation>
    <scope>NUCLEOTIDE SEQUENCE</scope>
    <source>
        <strain evidence="6">D2M1</strain>
    </source>
</reference>
<dbReference type="PANTHER" id="PTHR37419:SF8">
    <property type="entry name" value="TOXIN YJJJ"/>
    <property type="match status" value="1"/>
</dbReference>
<sequence length="429" mass="47421">MTPPDNARQVTPRSYVPQDTLYVWTLVNPAQPVLTGAVGLSQLVPNCATFSYAADWWEFALSEDLPLLAGHVFSANHKDSAPGAIDDARPDRWGERIIRHIDRPARLSILEMLLFAGDDRFGALGISTSADHYIPRRIGPYPQLRDLEAMVRAVEDVQSQVPVTPEIQRLVQPGVTLGGARPKALLQTDSGPCVIKFSELDDAVDTPLIEHATMTLAARAGIHVATTGVLPIPSRMGRGPQRHALTIERFDRVRLDTLNLRVHCISAKTALAAAGLAESYGALATVLLRQAHPDRQKAQREELFRRMVFNILMDNTDDHERNHCLRLGFDGYYDLAPAFDVVPTLQNMGYQAMVVGQHGAQSTLDNALTELSEFGIPRARAIELIQEVAQAVEQWPQHFLQHGVCAADMEQLAASIDRDALKQQRRAFC</sequence>
<dbReference type="PANTHER" id="PTHR37419">
    <property type="entry name" value="SERINE/THREONINE-PROTEIN KINASE TOXIN HIPA"/>
    <property type="match status" value="1"/>
</dbReference>
<dbReference type="EMBL" id="JAPCKI010000005">
    <property type="protein sequence ID" value="MDD2178144.1"/>
    <property type="molecule type" value="Genomic_DNA"/>
</dbReference>
<evidence type="ECO:0000259" key="4">
    <source>
        <dbReference type="Pfam" id="PF07804"/>
    </source>
</evidence>
<dbReference type="Proteomes" id="UP001148932">
    <property type="component" value="Unassembled WGS sequence"/>
</dbReference>
<dbReference type="Pfam" id="PF07804">
    <property type="entry name" value="HipA_C"/>
    <property type="match status" value="1"/>
</dbReference>
<keyword evidence="7" id="KW-1185">Reference proteome</keyword>
<evidence type="ECO:0000313" key="6">
    <source>
        <dbReference type="EMBL" id="MDD2178144.1"/>
    </source>
</evidence>
<evidence type="ECO:0000256" key="1">
    <source>
        <dbReference type="ARBA" id="ARBA00010164"/>
    </source>
</evidence>
<dbReference type="InterPro" id="IPR017508">
    <property type="entry name" value="HipA_N1"/>
</dbReference>
<evidence type="ECO:0000313" key="7">
    <source>
        <dbReference type="Proteomes" id="UP001148932"/>
    </source>
</evidence>
<feature type="domain" description="HipA-like C-terminal" evidence="4">
    <location>
        <begin position="176"/>
        <end position="395"/>
    </location>
</feature>
<keyword evidence="2" id="KW-0808">Transferase</keyword>
<evidence type="ECO:0000259" key="5">
    <source>
        <dbReference type="Pfam" id="PF13657"/>
    </source>
</evidence>
<evidence type="ECO:0000256" key="2">
    <source>
        <dbReference type="ARBA" id="ARBA00022679"/>
    </source>
</evidence>
<dbReference type="InterPro" id="IPR012893">
    <property type="entry name" value="HipA-like_C"/>
</dbReference>
<keyword evidence="3" id="KW-0418">Kinase</keyword>
<name>A0ABT5RWR3_9BURK</name>
<dbReference type="InterPro" id="IPR052028">
    <property type="entry name" value="HipA_Ser/Thr_kinase"/>
</dbReference>
<dbReference type="RefSeq" id="WP_274110531.1">
    <property type="nucleotide sequence ID" value="NZ_JAPCKI010000005.1"/>
</dbReference>
<organism evidence="6 7">
    <name type="scientific">Acidovorax benzenivorans</name>
    <dbReference type="NCBI Taxonomy" id="2987520"/>
    <lineage>
        <taxon>Bacteria</taxon>
        <taxon>Pseudomonadati</taxon>
        <taxon>Pseudomonadota</taxon>
        <taxon>Betaproteobacteria</taxon>
        <taxon>Burkholderiales</taxon>
        <taxon>Comamonadaceae</taxon>
        <taxon>Acidovorax</taxon>
    </lineage>
</organism>
<accession>A0ABT5RWR3</accession>
<gene>
    <name evidence="6" type="ORF">OIN59_11930</name>
</gene>
<proteinExistence type="inferred from homology"/>
<comment type="caution">
    <text evidence="6">The sequence shown here is derived from an EMBL/GenBank/DDBJ whole genome shotgun (WGS) entry which is preliminary data.</text>
</comment>